<dbReference type="Pfam" id="PF13439">
    <property type="entry name" value="Glyco_transf_4"/>
    <property type="match status" value="1"/>
</dbReference>
<proteinExistence type="predicted"/>
<evidence type="ECO:0000313" key="3">
    <source>
        <dbReference type="EMBL" id="ALM13727.1"/>
    </source>
</evidence>
<dbReference type="PANTHER" id="PTHR12526:SF636">
    <property type="entry name" value="BLL3647 PROTEIN"/>
    <property type="match status" value="1"/>
</dbReference>
<dbReference type="KEGG" id="prf:PeribacterA2_1065"/>
<dbReference type="InterPro" id="IPR001296">
    <property type="entry name" value="Glyco_trans_1"/>
</dbReference>
<dbReference type="SUPFAM" id="SSF53756">
    <property type="entry name" value="UDP-Glycosyltransferase/glycogen phosphorylase"/>
    <property type="match status" value="1"/>
</dbReference>
<sequence length="379" mass="41699">MRILFTRFPLESAYGGAEVQTLALLSGLAARRHGVAFLGSCATLLKLCWDEGILAAELEIGPPPVTKWGAVSFLWRRKSMQRRLEAAIQEFGPLDAIVMLSMTEKLLFTPFALQRGIRVLWVEHDRVGRWLIKNPWLPALRRASAGATIVTVSELSRQIYVEQLHFAPERIAVIGNGIDPQHLQGEGNETRPERTTLHVGTVARLSHDKGVDLLLQAMRDLPGVTLDIMATGAHGRDEAKLRALAAEINANGERIRFLPPSAAGIGAFYQSLDVFVLPSRLHDPCPLAPMEALWTGTPVILTDACGTTGYLKQGEEALIVPAGSVPALRDALEKMQNPTLRQTIAHRGKCAARERFSLDRMVDAYQALLLRESEMGIRT</sequence>
<dbReference type="GO" id="GO:0016757">
    <property type="term" value="F:glycosyltransferase activity"/>
    <property type="evidence" value="ECO:0007669"/>
    <property type="project" value="InterPro"/>
</dbReference>
<accession>A0A0S1SNX9</accession>
<evidence type="ECO:0000259" key="1">
    <source>
        <dbReference type="Pfam" id="PF00534"/>
    </source>
</evidence>
<reference evidence="4" key="1">
    <citation type="submission" date="2015-10" db="EMBL/GenBank/DDBJ databases">
        <title>Analysis of five complete genome sequences for members of the class Peribacteria in the recently recognized Peregrinibacteria bacterial phylum.</title>
        <authorList>
            <person name="Anantharaman K."/>
            <person name="Brown C.T."/>
            <person name="Burstein D."/>
            <person name="Castelle C.J."/>
            <person name="Probst A.J."/>
            <person name="Thomas B.C."/>
            <person name="Williams K.H."/>
            <person name="Banfield J.F."/>
        </authorList>
    </citation>
    <scope>NUCLEOTIDE SEQUENCE [LARGE SCALE GENOMIC DNA]</scope>
</reference>
<dbReference type="STRING" id="1735162.PeribacterB2_1067"/>
<dbReference type="PANTHER" id="PTHR12526">
    <property type="entry name" value="GLYCOSYLTRANSFERASE"/>
    <property type="match status" value="1"/>
</dbReference>
<name>A0A0S1SJE9_9BACT</name>
<accession>A0A0S1SW98</accession>
<dbReference type="AlphaFoldDB" id="A0A0S1SJE9"/>
<dbReference type="Proteomes" id="UP000069135">
    <property type="component" value="Chromosome"/>
</dbReference>
<accession>A0A0S1STE9</accession>
<evidence type="ECO:0000313" key="4">
    <source>
        <dbReference type="Proteomes" id="UP000069135"/>
    </source>
</evidence>
<feature type="domain" description="Glycosyltransferase subfamily 4-like N-terminal" evidence="2">
    <location>
        <begin position="14"/>
        <end position="181"/>
    </location>
</feature>
<organism evidence="3 4">
    <name type="scientific">Candidatus Peribacter riflensis</name>
    <dbReference type="NCBI Taxonomy" id="1735162"/>
    <lineage>
        <taxon>Bacteria</taxon>
        <taxon>Candidatus Peregrinibacteriota</taxon>
        <taxon>Candidatus Peribacteria</taxon>
        <taxon>Candidatus Peribacterales</taxon>
        <taxon>Candidatus Peribacteraceae</taxon>
        <taxon>Candidatus Peribacter</taxon>
    </lineage>
</organism>
<accession>A0A0S1SJE9</accession>
<dbReference type="Pfam" id="PF00534">
    <property type="entry name" value="Glycos_transf_1"/>
    <property type="match status" value="1"/>
</dbReference>
<accession>A0A0S1SJP6</accession>
<protein>
    <submittedName>
        <fullName evidence="3">Group 1 glycosyl transferase</fullName>
    </submittedName>
</protein>
<dbReference type="Gene3D" id="3.40.50.2000">
    <property type="entry name" value="Glycogen Phosphorylase B"/>
    <property type="match status" value="2"/>
</dbReference>
<gene>
    <name evidence="3" type="ORF">PeribacterD1_1065</name>
</gene>
<keyword evidence="3" id="KW-0808">Transferase</keyword>
<reference evidence="3 4" key="2">
    <citation type="journal article" date="2016" name="PeerJ">
        <title>Analysis of five complete genome sequences for members of the class Peribacteria in the recently recognized Peregrinibacteria bacterial phylum.</title>
        <authorList>
            <person name="Anantharaman K."/>
            <person name="Brown C.T."/>
            <person name="Burstein D."/>
            <person name="Castelle C.J."/>
            <person name="Probst A.J."/>
            <person name="Thomas B.C."/>
            <person name="Williams K.H."/>
            <person name="Banfield J.F."/>
        </authorList>
    </citation>
    <scope>NUCLEOTIDE SEQUENCE [LARGE SCALE GENOMIC DNA]</scope>
    <source>
        <strain evidence="3">RIFOXYD1_FULL_PER-ii_59_16</strain>
    </source>
</reference>
<feature type="domain" description="Glycosyl transferase family 1" evidence="1">
    <location>
        <begin position="199"/>
        <end position="335"/>
    </location>
</feature>
<dbReference type="InterPro" id="IPR028098">
    <property type="entry name" value="Glyco_trans_4-like_N"/>
</dbReference>
<dbReference type="EMBL" id="CP013065">
    <property type="protein sequence ID" value="ALM13727.1"/>
    <property type="molecule type" value="Genomic_DNA"/>
</dbReference>
<evidence type="ECO:0000259" key="2">
    <source>
        <dbReference type="Pfam" id="PF13439"/>
    </source>
</evidence>
<dbReference type="CDD" id="cd03801">
    <property type="entry name" value="GT4_PimA-like"/>
    <property type="match status" value="1"/>
</dbReference>